<protein>
    <submittedName>
        <fullName evidence="2">Alpha/beta hydrolase</fullName>
    </submittedName>
</protein>
<keyword evidence="3" id="KW-1185">Reference proteome</keyword>
<dbReference type="EMBL" id="JAARZO010000001">
    <property type="protein sequence ID" value="MBC2286377.1"/>
    <property type="molecule type" value="Genomic_DNA"/>
</dbReference>
<dbReference type="RefSeq" id="WP_185318373.1">
    <property type="nucleotide sequence ID" value="NZ_JAARPH010000001.1"/>
</dbReference>
<sequence>MKKVILTIIILAIIITGFGIIFLQFEPTKKAAKESTNATAQKSSKKTNNPVSEIAVPTLFVHGYSGTANSFKGMINRLAEDGVVTESLVMTVATDGSVSTKGSYDKFSHNPTIQVIFEDNKSSMVNQAQWIQNVMKELKNNYHIEKVDAIGHSMGGVSLTSYIGKVGNDKSYPVLEKLVLIGAPLNGLVIGDNGVTAYDLTDEGPKQTSERYSEFMKNKPNIPTNLQVLNIAGDTLDGTKSDGSVSVASALSGKFIFEGQVKSYEEKTFTGKNAAHSKLHENTDVDAKVANYLWGTEKVD</sequence>
<dbReference type="EMBL" id="JAARPH010000001">
    <property type="protein sequence ID" value="MBC1374721.1"/>
    <property type="molecule type" value="Genomic_DNA"/>
</dbReference>
<gene>
    <name evidence="1" type="ORF">HB839_04170</name>
    <name evidence="2" type="ORF">HCB47_01840</name>
</gene>
<dbReference type="AlphaFoldDB" id="A0A7X0ZG82"/>
<keyword evidence="2" id="KW-0378">Hydrolase</keyword>
<evidence type="ECO:0000313" key="1">
    <source>
        <dbReference type="EMBL" id="MBC1374721.1"/>
    </source>
</evidence>
<dbReference type="Proteomes" id="UP000518829">
    <property type="component" value="Unassembled WGS sequence"/>
</dbReference>
<name>A0A7X0ZG82_9LIST</name>
<evidence type="ECO:0000313" key="4">
    <source>
        <dbReference type="Proteomes" id="UP000558070"/>
    </source>
</evidence>
<organism evidence="2 4">
    <name type="scientific">Listeria farberi</name>
    <dbReference type="NCBI Taxonomy" id="2713500"/>
    <lineage>
        <taxon>Bacteria</taxon>
        <taxon>Bacillati</taxon>
        <taxon>Bacillota</taxon>
        <taxon>Bacilli</taxon>
        <taxon>Bacillales</taxon>
        <taxon>Listeriaceae</taxon>
        <taxon>Listeria</taxon>
    </lineage>
</organism>
<comment type="caution">
    <text evidence="2">The sequence shown here is derived from an EMBL/GenBank/DDBJ whole genome shotgun (WGS) entry which is preliminary data.</text>
</comment>
<dbReference type="Proteomes" id="UP000558070">
    <property type="component" value="Unassembled WGS sequence"/>
</dbReference>
<dbReference type="GO" id="GO:0016787">
    <property type="term" value="F:hydrolase activity"/>
    <property type="evidence" value="ECO:0007669"/>
    <property type="project" value="UniProtKB-KW"/>
</dbReference>
<dbReference type="PANTHER" id="PTHR37946">
    <property type="entry name" value="SLL1969 PROTEIN"/>
    <property type="match status" value="1"/>
</dbReference>
<evidence type="ECO:0000313" key="2">
    <source>
        <dbReference type="EMBL" id="MBC2286377.1"/>
    </source>
</evidence>
<dbReference type="InterPro" id="IPR029058">
    <property type="entry name" value="AB_hydrolase_fold"/>
</dbReference>
<accession>A0A7X0ZG82</accession>
<dbReference type="Gene3D" id="3.40.50.1820">
    <property type="entry name" value="alpha/beta hydrolase"/>
    <property type="match status" value="1"/>
</dbReference>
<dbReference type="Pfam" id="PF06028">
    <property type="entry name" value="DUF915"/>
    <property type="match status" value="1"/>
</dbReference>
<evidence type="ECO:0000313" key="3">
    <source>
        <dbReference type="Proteomes" id="UP000518829"/>
    </source>
</evidence>
<dbReference type="InterPro" id="IPR010315">
    <property type="entry name" value="DUF915_hydro-like"/>
</dbReference>
<proteinExistence type="predicted"/>
<reference evidence="3 4" key="1">
    <citation type="submission" date="2020-03" db="EMBL/GenBank/DDBJ databases">
        <title>Soil Listeria distribution.</title>
        <authorList>
            <person name="Liao J."/>
            <person name="Wiedmann M."/>
        </authorList>
    </citation>
    <scope>NUCLEOTIDE SEQUENCE [LARGE SCALE GENOMIC DNA]</scope>
    <source>
        <strain evidence="2 4">FSL L7-0072</strain>
        <strain evidence="1 3">FSL L7-1699</strain>
    </source>
</reference>
<dbReference type="SUPFAM" id="SSF53474">
    <property type="entry name" value="alpha/beta-Hydrolases"/>
    <property type="match status" value="1"/>
</dbReference>
<dbReference type="PANTHER" id="PTHR37946:SF1">
    <property type="entry name" value="SLL1969 PROTEIN"/>
    <property type="match status" value="1"/>
</dbReference>